<dbReference type="GO" id="GO:0022857">
    <property type="term" value="F:transmembrane transporter activity"/>
    <property type="evidence" value="ECO:0007669"/>
    <property type="project" value="InterPro"/>
</dbReference>
<gene>
    <name evidence="8" type="ORF">ATY89_04430</name>
    <name evidence="9" type="ORF">ATZ20_07455</name>
</gene>
<dbReference type="PANTHER" id="PTHR43385">
    <property type="entry name" value="RIBOFLAVIN TRANSPORTER RIBJ"/>
    <property type="match status" value="1"/>
</dbReference>
<evidence type="ECO:0000256" key="4">
    <source>
        <dbReference type="ARBA" id="ARBA00022989"/>
    </source>
</evidence>
<evidence type="ECO:0000256" key="1">
    <source>
        <dbReference type="ARBA" id="ARBA00004141"/>
    </source>
</evidence>
<evidence type="ECO:0000256" key="5">
    <source>
        <dbReference type="ARBA" id="ARBA00023136"/>
    </source>
</evidence>
<dbReference type="InterPro" id="IPR011701">
    <property type="entry name" value="MFS"/>
</dbReference>
<dbReference type="EMBL" id="CP013694">
    <property type="protein sequence ID" value="ALU29256.1"/>
    <property type="molecule type" value="Genomic_DNA"/>
</dbReference>
<keyword evidence="2" id="KW-0813">Transport</keyword>
<dbReference type="Gene3D" id="1.20.1250.20">
    <property type="entry name" value="MFS general substrate transporter like domains"/>
    <property type="match status" value="2"/>
</dbReference>
<dbReference type="EMBL" id="CP013695">
    <property type="protein sequence ID" value="ALU31985.1"/>
    <property type="molecule type" value="Genomic_DNA"/>
</dbReference>
<organism evidence="8 11">
    <name type="scientific">Sulfolobus acidocaldarius</name>
    <dbReference type="NCBI Taxonomy" id="2285"/>
    <lineage>
        <taxon>Archaea</taxon>
        <taxon>Thermoproteota</taxon>
        <taxon>Thermoprotei</taxon>
        <taxon>Sulfolobales</taxon>
        <taxon>Sulfolobaceae</taxon>
        <taxon>Sulfolobus</taxon>
    </lineage>
</organism>
<dbReference type="Proteomes" id="UP000060043">
    <property type="component" value="Chromosome"/>
</dbReference>
<dbReference type="Proteomes" id="UP000065473">
    <property type="component" value="Chromosome"/>
</dbReference>
<feature type="transmembrane region" description="Helical" evidence="6">
    <location>
        <begin position="279"/>
        <end position="301"/>
    </location>
</feature>
<sequence length="372" mass="39957">MSRKTYVVIGFVIMCFNSIYQYSWNALQPLLKSGFNVSLVQVALGFTLFSIFSSLAQPLGGHFADKQGPKRIGIIAGILSSIGFLGTYLSPNIYVFYTVWSIGSAGEGILYGIAANLAMKWFEDKKGVATGVVSMGLGIGSALLNPFIAMATSYKTITLGIGLTEVIVLPILLWLSDYPKLLSGQAPRQIITTTRFWLIYVSFVTVLVPFSVISSQLSVLGKGVPQQELITLISLLPLLSGGLRPFFGMVADRLGIIRTTLILDLTITLGALFLLLNQIAISTILVGLSGGSMITLYFNVAGEIFGTRFSTVNSGILYTGKALGGTLGSVVFAILYSINLQLSEMYSLICGIIGILALLLVVFTTQQQAQRV</sequence>
<evidence type="ECO:0000259" key="7">
    <source>
        <dbReference type="PROSITE" id="PS50850"/>
    </source>
</evidence>
<feature type="transmembrane region" description="Helical" evidence="6">
    <location>
        <begin position="157"/>
        <end position="175"/>
    </location>
</feature>
<feature type="transmembrane region" description="Helical" evidence="6">
    <location>
        <begin position="7"/>
        <end position="27"/>
    </location>
</feature>
<accession>A0A0U3GLP0</accession>
<feature type="transmembrane region" description="Helical" evidence="6">
    <location>
        <begin position="345"/>
        <end position="363"/>
    </location>
</feature>
<evidence type="ECO:0000256" key="6">
    <source>
        <dbReference type="SAM" id="Phobius"/>
    </source>
</evidence>
<comment type="subcellular location">
    <subcellularLocation>
        <location evidence="1">Membrane</location>
        <topology evidence="1">Multi-pass membrane protein</topology>
    </subcellularLocation>
</comment>
<dbReference type="PROSITE" id="PS50850">
    <property type="entry name" value="MFS"/>
    <property type="match status" value="1"/>
</dbReference>
<evidence type="ECO:0000313" key="10">
    <source>
        <dbReference type="Proteomes" id="UP000060043"/>
    </source>
</evidence>
<feature type="transmembrane region" description="Helical" evidence="6">
    <location>
        <begin position="72"/>
        <end position="89"/>
    </location>
</feature>
<dbReference type="GO" id="GO:0016020">
    <property type="term" value="C:membrane"/>
    <property type="evidence" value="ECO:0007669"/>
    <property type="project" value="UniProtKB-SubCell"/>
</dbReference>
<dbReference type="InterPro" id="IPR020846">
    <property type="entry name" value="MFS_dom"/>
</dbReference>
<feature type="transmembrane region" description="Helical" evidence="6">
    <location>
        <begin position="254"/>
        <end position="273"/>
    </location>
</feature>
<evidence type="ECO:0000313" key="11">
    <source>
        <dbReference type="Proteomes" id="UP000065473"/>
    </source>
</evidence>
<keyword evidence="3 6" id="KW-0812">Transmembrane</keyword>
<dbReference type="GeneID" id="14550900"/>
<evidence type="ECO:0000256" key="3">
    <source>
        <dbReference type="ARBA" id="ARBA00022692"/>
    </source>
</evidence>
<name>A0A0U3GLP0_9CREN</name>
<proteinExistence type="predicted"/>
<dbReference type="InterPro" id="IPR036259">
    <property type="entry name" value="MFS_trans_sf"/>
</dbReference>
<dbReference type="InterPro" id="IPR052983">
    <property type="entry name" value="MFS_Riboflavin_Transporter"/>
</dbReference>
<dbReference type="AlphaFoldDB" id="A0A0U3GLP0"/>
<evidence type="ECO:0000313" key="9">
    <source>
        <dbReference type="EMBL" id="ALU31985.1"/>
    </source>
</evidence>
<dbReference type="OrthoDB" id="359492at2157"/>
<keyword evidence="4 6" id="KW-1133">Transmembrane helix</keyword>
<feature type="transmembrane region" description="Helical" evidence="6">
    <location>
        <begin position="196"/>
        <end position="217"/>
    </location>
</feature>
<protein>
    <recommendedName>
        <fullName evidence="7">Major facilitator superfamily (MFS) profile domain-containing protein</fullName>
    </recommendedName>
</protein>
<dbReference type="Pfam" id="PF07690">
    <property type="entry name" value="MFS_1"/>
    <property type="match status" value="1"/>
</dbReference>
<feature type="transmembrane region" description="Helical" evidence="6">
    <location>
        <begin position="127"/>
        <end position="151"/>
    </location>
</feature>
<feature type="domain" description="Major facilitator superfamily (MFS) profile" evidence="7">
    <location>
        <begin position="3"/>
        <end position="369"/>
    </location>
</feature>
<dbReference type="PaxDb" id="1435377-SUSAZ_01905"/>
<dbReference type="SUPFAM" id="SSF103473">
    <property type="entry name" value="MFS general substrate transporter"/>
    <property type="match status" value="1"/>
</dbReference>
<dbReference type="PANTHER" id="PTHR43385:SF1">
    <property type="entry name" value="RIBOFLAVIN TRANSPORTER RIBJ"/>
    <property type="match status" value="1"/>
</dbReference>
<evidence type="ECO:0000313" key="8">
    <source>
        <dbReference type="EMBL" id="ALU29256.1"/>
    </source>
</evidence>
<dbReference type="STRING" id="1435377.SUSAZ_01905"/>
<keyword evidence="5 6" id="KW-0472">Membrane</keyword>
<evidence type="ECO:0000256" key="2">
    <source>
        <dbReference type="ARBA" id="ARBA00022448"/>
    </source>
</evidence>
<feature type="transmembrane region" description="Helical" evidence="6">
    <location>
        <begin position="322"/>
        <end position="339"/>
    </location>
</feature>
<reference evidence="10 11" key="1">
    <citation type="submission" date="2015-12" db="EMBL/GenBank/DDBJ databases">
        <title>A stable core within a dynamic pangenome in Sulfolobus acidocaldarius.</title>
        <authorList>
            <person name="Anderson R."/>
            <person name="Kouris A."/>
            <person name="Seward C."/>
            <person name="Campbell K."/>
            <person name="Whitaker R."/>
        </authorList>
    </citation>
    <scope>NUCLEOTIDE SEQUENCE [LARGE SCALE GENOMIC DNA]</scope>
    <source>
        <strain evidence="8 11">GG12-C01-09</strain>
        <strain evidence="9 10">NG05B_CO5_07</strain>
    </source>
</reference>
<feature type="transmembrane region" description="Helical" evidence="6">
    <location>
        <begin position="39"/>
        <end position="60"/>
    </location>
</feature>
<dbReference type="RefSeq" id="WP_011277289.1">
    <property type="nucleotide sequence ID" value="NZ_BHWZ01000001.1"/>
</dbReference>
<feature type="transmembrane region" description="Helical" evidence="6">
    <location>
        <begin position="229"/>
        <end position="247"/>
    </location>
</feature>
<feature type="transmembrane region" description="Helical" evidence="6">
    <location>
        <begin position="95"/>
        <end position="115"/>
    </location>
</feature>